<evidence type="ECO:0000259" key="5">
    <source>
        <dbReference type="Pfam" id="PF13193"/>
    </source>
</evidence>
<gene>
    <name evidence="6" type="ORF">SLEP1_g19617</name>
</gene>
<dbReference type="Pfam" id="PF13193">
    <property type="entry name" value="AMP-binding_C"/>
    <property type="match status" value="1"/>
</dbReference>
<organism evidence="6 7">
    <name type="scientific">Rubroshorea leprosula</name>
    <dbReference type="NCBI Taxonomy" id="152421"/>
    <lineage>
        <taxon>Eukaryota</taxon>
        <taxon>Viridiplantae</taxon>
        <taxon>Streptophyta</taxon>
        <taxon>Embryophyta</taxon>
        <taxon>Tracheophyta</taxon>
        <taxon>Spermatophyta</taxon>
        <taxon>Magnoliopsida</taxon>
        <taxon>eudicotyledons</taxon>
        <taxon>Gunneridae</taxon>
        <taxon>Pentapetalae</taxon>
        <taxon>rosids</taxon>
        <taxon>malvids</taxon>
        <taxon>Malvales</taxon>
        <taxon>Dipterocarpaceae</taxon>
        <taxon>Rubroshorea</taxon>
    </lineage>
</organism>
<evidence type="ECO:0008006" key="8">
    <source>
        <dbReference type="Google" id="ProtNLM"/>
    </source>
</evidence>
<dbReference type="EMBL" id="BPVZ01000028">
    <property type="protein sequence ID" value="GKV07916.1"/>
    <property type="molecule type" value="Genomic_DNA"/>
</dbReference>
<dbReference type="PANTHER" id="PTHR24096:SF160">
    <property type="entry name" value="4-COUMARATE--COA LIGASE-LIKE 9"/>
    <property type="match status" value="1"/>
</dbReference>
<evidence type="ECO:0000256" key="2">
    <source>
        <dbReference type="ARBA" id="ARBA00006432"/>
    </source>
</evidence>
<evidence type="ECO:0000313" key="6">
    <source>
        <dbReference type="EMBL" id="GKV07916.1"/>
    </source>
</evidence>
<feature type="domain" description="AMP-binding enzyme C-terminal" evidence="5">
    <location>
        <begin position="445"/>
        <end position="520"/>
    </location>
</feature>
<dbReference type="FunFam" id="3.30.300.30:FF:000007">
    <property type="entry name" value="4-coumarate--CoA ligase 2"/>
    <property type="match status" value="1"/>
</dbReference>
<dbReference type="GO" id="GO:0016405">
    <property type="term" value="F:CoA-ligase activity"/>
    <property type="evidence" value="ECO:0007669"/>
    <property type="project" value="TreeGrafter"/>
</dbReference>
<comment type="caution">
    <text evidence="6">The sequence shown here is derived from an EMBL/GenBank/DDBJ whole genome shotgun (WGS) entry which is preliminary data.</text>
</comment>
<feature type="domain" description="AMP-dependent synthetase/ligase" evidence="4">
    <location>
        <begin position="48"/>
        <end position="393"/>
    </location>
</feature>
<accession>A0AAV5JAJ7</accession>
<keyword evidence="7" id="KW-1185">Reference proteome</keyword>
<proteinExistence type="inferred from homology"/>
<dbReference type="InterPro" id="IPR045851">
    <property type="entry name" value="AMP-bd_C_sf"/>
</dbReference>
<keyword evidence="3" id="KW-0436">Ligase</keyword>
<dbReference type="Gene3D" id="3.30.300.30">
    <property type="match status" value="1"/>
</dbReference>
<evidence type="ECO:0000256" key="1">
    <source>
        <dbReference type="ARBA" id="ARBA00001946"/>
    </source>
</evidence>
<dbReference type="AlphaFoldDB" id="A0AAV5JAJ7"/>
<reference evidence="6 7" key="1">
    <citation type="journal article" date="2021" name="Commun. Biol.">
        <title>The genome of Shorea leprosula (Dipterocarpaceae) highlights the ecological relevance of drought in aseasonal tropical rainforests.</title>
        <authorList>
            <person name="Ng K.K.S."/>
            <person name="Kobayashi M.J."/>
            <person name="Fawcett J.A."/>
            <person name="Hatakeyama M."/>
            <person name="Paape T."/>
            <person name="Ng C.H."/>
            <person name="Ang C.C."/>
            <person name="Tnah L.H."/>
            <person name="Lee C.T."/>
            <person name="Nishiyama T."/>
            <person name="Sese J."/>
            <person name="O'Brien M.J."/>
            <person name="Copetti D."/>
            <person name="Mohd Noor M.I."/>
            <person name="Ong R.C."/>
            <person name="Putra M."/>
            <person name="Sireger I.Z."/>
            <person name="Indrioko S."/>
            <person name="Kosugi Y."/>
            <person name="Izuno A."/>
            <person name="Isagi Y."/>
            <person name="Lee S.L."/>
            <person name="Shimizu K.K."/>
        </authorList>
    </citation>
    <scope>NUCLEOTIDE SEQUENCE [LARGE SCALE GENOMIC DNA]</scope>
    <source>
        <strain evidence="6">214</strain>
    </source>
</reference>
<dbReference type="InterPro" id="IPR025110">
    <property type="entry name" value="AMP-bd_C"/>
</dbReference>
<dbReference type="Pfam" id="PF00501">
    <property type="entry name" value="AMP-binding"/>
    <property type="match status" value="1"/>
</dbReference>
<evidence type="ECO:0000313" key="7">
    <source>
        <dbReference type="Proteomes" id="UP001054252"/>
    </source>
</evidence>
<dbReference type="PANTHER" id="PTHR24096">
    <property type="entry name" value="LONG-CHAIN-FATTY-ACID--COA LIGASE"/>
    <property type="match status" value="1"/>
</dbReference>
<comment type="similarity">
    <text evidence="2">Belongs to the ATP-dependent AMP-binding enzyme family.</text>
</comment>
<dbReference type="InterPro" id="IPR000873">
    <property type="entry name" value="AMP-dep_synth/lig_dom"/>
</dbReference>
<evidence type="ECO:0000259" key="4">
    <source>
        <dbReference type="Pfam" id="PF00501"/>
    </source>
</evidence>
<name>A0AAV5JAJ7_9ROSI</name>
<sequence length="540" mass="58931">MDQIDLKSGFNPQTKTFHSLRSPINLPPENAPLNAATYALSLQSASPWSNPIALIDSATGRRVAYSEFANRTQSLASYLQRVVKLSKGDTAFVLCANSIRVPILYFSLLSIGVVISPANPISSGSEIFRQVEVSKPVIAFSTSSTAHKLPKLRYETIIIDSPEFDSMTSTKHETDSVEVSQHDLAAILYSSGTTGRTKGVMLTHRNLIGVVSGYHGVKEERKSPAVALYPVPYSHVFGFFYCLKSVAVSETVVVIGRFDVRKMVKAVEEFRVTHLSVVPPVVVAMTKGDIVDGFDLRSLERVASGAAPLGKEVIAVFKQRFPGIMLSQGYGLTESTGAVFGLLRPEECLNWGSAGRLFPHCEAKIVDPTTGDALLPSQQGEIWLRGPTIMKGYINDPEATLSTLVSDGWLRTGDLGYIDKDGYLYVIDRLKELIKYKGFQVPPAELEQLLQSHPEITDAAVIPYPDEEAGELPMAFVVRQTGSSLSDAEIIDFVAKQVAPYKKIRRVAFVDSIPKTAAGKILRRELKKIALPVPGSSSKL</sequence>
<dbReference type="Gene3D" id="3.40.50.12780">
    <property type="entry name" value="N-terminal domain of ligase-like"/>
    <property type="match status" value="1"/>
</dbReference>
<dbReference type="Proteomes" id="UP001054252">
    <property type="component" value="Unassembled WGS sequence"/>
</dbReference>
<dbReference type="InterPro" id="IPR042099">
    <property type="entry name" value="ANL_N_sf"/>
</dbReference>
<evidence type="ECO:0000256" key="3">
    <source>
        <dbReference type="ARBA" id="ARBA00022598"/>
    </source>
</evidence>
<comment type="cofactor">
    <cofactor evidence="1">
        <name>Mg(2+)</name>
        <dbReference type="ChEBI" id="CHEBI:18420"/>
    </cofactor>
</comment>
<protein>
    <recommendedName>
        <fullName evidence="8">4-coumarate--CoA ligase</fullName>
    </recommendedName>
</protein>
<dbReference type="SUPFAM" id="SSF56801">
    <property type="entry name" value="Acetyl-CoA synthetase-like"/>
    <property type="match status" value="1"/>
</dbReference>
<dbReference type="CDD" id="cd05904">
    <property type="entry name" value="4CL"/>
    <property type="match status" value="1"/>
</dbReference>